<proteinExistence type="predicted"/>
<name>A0A318HBQ4_9MYCO</name>
<dbReference type="InterPro" id="IPR051397">
    <property type="entry name" value="Zn-ADH-like_protein"/>
</dbReference>
<feature type="domain" description="Enoyl reductase (ER)" evidence="1">
    <location>
        <begin position="10"/>
        <end position="318"/>
    </location>
</feature>
<reference evidence="2 3" key="2">
    <citation type="submission" date="2018-06" db="EMBL/GenBank/DDBJ databases">
        <title>Sequencing of bacterial isolates from soil warming experiment in Harvard Forest, Massachusetts, USA.</title>
        <authorList>
            <person name="Deangelis K.PhD."/>
        </authorList>
    </citation>
    <scope>NUCLEOTIDE SEQUENCE [LARGE SCALE GENOMIC DNA]</scope>
    <source>
        <strain evidence="2 3">GAS496</strain>
    </source>
</reference>
<dbReference type="AlphaFoldDB" id="A0A318HBQ4"/>
<dbReference type="PANTHER" id="PTHR43677">
    <property type="entry name" value="SHORT-CHAIN DEHYDROGENASE/REDUCTASE"/>
    <property type="match status" value="1"/>
</dbReference>
<protein>
    <submittedName>
        <fullName evidence="2">NADPH:quinone reductase-like Zn-dependent oxidoreductase</fullName>
    </submittedName>
</protein>
<dbReference type="InterPro" id="IPR013154">
    <property type="entry name" value="ADH-like_N"/>
</dbReference>
<dbReference type="EMBL" id="QJJU01000026">
    <property type="protein sequence ID" value="PXX02261.1"/>
    <property type="molecule type" value="Genomic_DNA"/>
</dbReference>
<reference evidence="3" key="1">
    <citation type="submission" date="2018-05" db="EMBL/GenBank/DDBJ databases">
        <authorList>
            <person name="Deangelis K."/>
            <person name="Huntemann M."/>
            <person name="Clum A."/>
            <person name="Pillay M."/>
            <person name="Palaniappan K."/>
            <person name="Varghese N."/>
            <person name="Mikhailova N."/>
            <person name="Stamatis D."/>
            <person name="Reddy T."/>
            <person name="Daum C."/>
            <person name="Shapiro N."/>
            <person name="Ivanova N."/>
            <person name="Kyrpides N."/>
            <person name="Woyke T."/>
        </authorList>
    </citation>
    <scope>NUCLEOTIDE SEQUENCE [LARGE SCALE GENOMIC DNA]</scope>
    <source>
        <strain evidence="3">GAS496</strain>
    </source>
</reference>
<sequence>MRAAVCPSYGPPDVVRIDERPSEPLAPGQVRVKVGAAAVNFPDVLLIANEYQISVPPPFVPGSEFAGVIIETADSTGIFAAGERVTGTGLFGAFAEEVVVPAAGLSRIPDGVDDRTAAAFGVAYRTAYHALRSMARVREGDELIVLGAGGGVGLAAVQLGVQLGASVTAVASSAEKLDVAAGYGAKHLVNHKSGDLRGTLRDAVPGGADAVVDPVGGDLSEPALRSLRRGGRFVTVGFASGVIPRIPLNLVLVKGVHVLGFQFQDVPPDEFARNEEELREHLTSGRVVPHVCAVYPLAETAAALRHVADGRAIGKVLIGLGDDD</sequence>
<dbReference type="InterPro" id="IPR011032">
    <property type="entry name" value="GroES-like_sf"/>
</dbReference>
<dbReference type="RefSeq" id="WP_110319287.1">
    <property type="nucleotide sequence ID" value="NZ_QJJU01000026.1"/>
</dbReference>
<dbReference type="InterPro" id="IPR036291">
    <property type="entry name" value="NAD(P)-bd_dom_sf"/>
</dbReference>
<accession>A0A318HBQ4</accession>
<dbReference type="InterPro" id="IPR020843">
    <property type="entry name" value="ER"/>
</dbReference>
<comment type="caution">
    <text evidence="2">The sequence shown here is derived from an EMBL/GenBank/DDBJ whole genome shotgun (WGS) entry which is preliminary data.</text>
</comment>
<dbReference type="Proteomes" id="UP000247781">
    <property type="component" value="Unassembled WGS sequence"/>
</dbReference>
<dbReference type="Pfam" id="PF00107">
    <property type="entry name" value="ADH_zinc_N"/>
    <property type="match status" value="1"/>
</dbReference>
<dbReference type="Pfam" id="PF08240">
    <property type="entry name" value="ADH_N"/>
    <property type="match status" value="1"/>
</dbReference>
<evidence type="ECO:0000313" key="3">
    <source>
        <dbReference type="Proteomes" id="UP000247781"/>
    </source>
</evidence>
<dbReference type="SUPFAM" id="SSF50129">
    <property type="entry name" value="GroES-like"/>
    <property type="match status" value="1"/>
</dbReference>
<dbReference type="OrthoDB" id="4190732at2"/>
<dbReference type="GO" id="GO:0016491">
    <property type="term" value="F:oxidoreductase activity"/>
    <property type="evidence" value="ECO:0007669"/>
    <property type="project" value="InterPro"/>
</dbReference>
<dbReference type="InterPro" id="IPR013149">
    <property type="entry name" value="ADH-like_C"/>
</dbReference>
<dbReference type="Gene3D" id="3.90.180.10">
    <property type="entry name" value="Medium-chain alcohol dehydrogenases, catalytic domain"/>
    <property type="match status" value="1"/>
</dbReference>
<dbReference type="PANTHER" id="PTHR43677:SF4">
    <property type="entry name" value="QUINONE OXIDOREDUCTASE-LIKE PROTEIN 2"/>
    <property type="match status" value="1"/>
</dbReference>
<organism evidence="2 3">
    <name type="scientific">Mycolicibacterium moriokaense</name>
    <dbReference type="NCBI Taxonomy" id="39691"/>
    <lineage>
        <taxon>Bacteria</taxon>
        <taxon>Bacillati</taxon>
        <taxon>Actinomycetota</taxon>
        <taxon>Actinomycetes</taxon>
        <taxon>Mycobacteriales</taxon>
        <taxon>Mycobacteriaceae</taxon>
        <taxon>Mycolicibacterium</taxon>
    </lineage>
</organism>
<evidence type="ECO:0000313" key="2">
    <source>
        <dbReference type="EMBL" id="PXX02261.1"/>
    </source>
</evidence>
<keyword evidence="3" id="KW-1185">Reference proteome</keyword>
<dbReference type="SMART" id="SM00829">
    <property type="entry name" value="PKS_ER"/>
    <property type="match status" value="1"/>
</dbReference>
<dbReference type="Gene3D" id="3.40.50.720">
    <property type="entry name" value="NAD(P)-binding Rossmann-like Domain"/>
    <property type="match status" value="1"/>
</dbReference>
<evidence type="ECO:0000259" key="1">
    <source>
        <dbReference type="SMART" id="SM00829"/>
    </source>
</evidence>
<gene>
    <name evidence="2" type="ORF">C8E89_12636</name>
</gene>
<dbReference type="CDD" id="cd08241">
    <property type="entry name" value="QOR1"/>
    <property type="match status" value="1"/>
</dbReference>
<dbReference type="SUPFAM" id="SSF51735">
    <property type="entry name" value="NAD(P)-binding Rossmann-fold domains"/>
    <property type="match status" value="1"/>
</dbReference>